<evidence type="ECO:0000313" key="14">
    <source>
        <dbReference type="EMBL" id="WOK05877.1"/>
    </source>
</evidence>
<dbReference type="SUPFAM" id="SSF109998">
    <property type="entry name" value="Triger factor/SurA peptide-binding domain-like"/>
    <property type="match status" value="1"/>
</dbReference>
<keyword evidence="5 12" id="KW-1133">Transmembrane helix</keyword>
<keyword evidence="2" id="KW-1003">Cell membrane</keyword>
<keyword evidence="15" id="KW-1185">Reference proteome</keyword>
<dbReference type="PROSITE" id="PS50198">
    <property type="entry name" value="PPIC_PPIASE_2"/>
    <property type="match status" value="1"/>
</dbReference>
<dbReference type="InterPro" id="IPR046357">
    <property type="entry name" value="PPIase_dom_sf"/>
</dbReference>
<evidence type="ECO:0000256" key="8">
    <source>
        <dbReference type="ARBA" id="ARBA00038408"/>
    </source>
</evidence>
<dbReference type="Pfam" id="PF13616">
    <property type="entry name" value="Rotamase_3"/>
    <property type="match status" value="1"/>
</dbReference>
<evidence type="ECO:0000256" key="12">
    <source>
        <dbReference type="SAM" id="Phobius"/>
    </source>
</evidence>
<dbReference type="InterPro" id="IPR052029">
    <property type="entry name" value="PpiD_chaperone"/>
</dbReference>
<dbReference type="PANTHER" id="PTHR47529">
    <property type="entry name" value="PEPTIDYL-PROLYL CIS-TRANS ISOMERASE D"/>
    <property type="match status" value="1"/>
</dbReference>
<dbReference type="SUPFAM" id="SSF54534">
    <property type="entry name" value="FKBP-like"/>
    <property type="match status" value="1"/>
</dbReference>
<keyword evidence="11" id="KW-0697">Rotamase</keyword>
<dbReference type="Proteomes" id="UP001302349">
    <property type="component" value="Chromosome"/>
</dbReference>
<dbReference type="PANTHER" id="PTHR47529:SF1">
    <property type="entry name" value="PERIPLASMIC CHAPERONE PPID"/>
    <property type="match status" value="1"/>
</dbReference>
<evidence type="ECO:0000256" key="9">
    <source>
        <dbReference type="ARBA" id="ARBA00040743"/>
    </source>
</evidence>
<proteinExistence type="inferred from homology"/>
<keyword evidence="3" id="KW-0997">Cell inner membrane</keyword>
<dbReference type="RefSeq" id="WP_317488625.1">
    <property type="nucleotide sequence ID" value="NZ_CP136051.1"/>
</dbReference>
<comment type="subcellular location">
    <subcellularLocation>
        <location evidence="1">Cell inner membrane</location>
        <topology evidence="1">Single-pass type II membrane protein</topology>
        <orientation evidence="1">Periplasmic side</orientation>
    </subcellularLocation>
</comment>
<evidence type="ECO:0000256" key="5">
    <source>
        <dbReference type="ARBA" id="ARBA00022989"/>
    </source>
</evidence>
<reference evidence="14 15" key="1">
    <citation type="journal article" date="2023" name="Microbiol. Resour. Announc.">
        <title>Complete Genome Sequence of Imperialibacter roseus strain P4T.</title>
        <authorList>
            <person name="Tizabi D.R."/>
            <person name="Bachvaroff T."/>
            <person name="Hill R.T."/>
        </authorList>
    </citation>
    <scope>NUCLEOTIDE SEQUENCE [LARGE SCALE GENOMIC DNA]</scope>
    <source>
        <strain evidence="14 15">P4T</strain>
    </source>
</reference>
<dbReference type="Pfam" id="PF13623">
    <property type="entry name" value="SurA_N_2"/>
    <property type="match status" value="1"/>
</dbReference>
<evidence type="ECO:0000256" key="10">
    <source>
        <dbReference type="ARBA" id="ARBA00042775"/>
    </source>
</evidence>
<feature type="domain" description="PpiC" evidence="13">
    <location>
        <begin position="344"/>
        <end position="445"/>
    </location>
</feature>
<keyword evidence="4 12" id="KW-0812">Transmembrane</keyword>
<dbReference type="EMBL" id="CP136051">
    <property type="protein sequence ID" value="WOK05877.1"/>
    <property type="molecule type" value="Genomic_DNA"/>
</dbReference>
<evidence type="ECO:0000256" key="4">
    <source>
        <dbReference type="ARBA" id="ARBA00022692"/>
    </source>
</evidence>
<evidence type="ECO:0000256" key="11">
    <source>
        <dbReference type="PROSITE-ProRule" id="PRU00278"/>
    </source>
</evidence>
<keyword evidence="6 12" id="KW-0472">Membrane</keyword>
<evidence type="ECO:0000256" key="2">
    <source>
        <dbReference type="ARBA" id="ARBA00022475"/>
    </source>
</evidence>
<evidence type="ECO:0000256" key="3">
    <source>
        <dbReference type="ARBA" id="ARBA00022519"/>
    </source>
</evidence>
<comment type="similarity">
    <text evidence="8">Belongs to the PpiD chaperone family.</text>
</comment>
<accession>A0ABZ0IMY9</accession>
<evidence type="ECO:0000256" key="6">
    <source>
        <dbReference type="ARBA" id="ARBA00023136"/>
    </source>
</evidence>
<evidence type="ECO:0000313" key="15">
    <source>
        <dbReference type="Proteomes" id="UP001302349"/>
    </source>
</evidence>
<keyword evidence="11" id="KW-0413">Isomerase</keyword>
<dbReference type="InterPro" id="IPR000297">
    <property type="entry name" value="PPIase_PpiC"/>
</dbReference>
<keyword evidence="7" id="KW-0143">Chaperone</keyword>
<sequence length="702" mass="77093">MGFINKIRERTGLAVGIIALGLGLFVVGGDLLGPNSTLLGGNTNEIGEINGTTIKLDEFQSKVDELSFNFQMSQGRSPSGDDMYSIRQQAWDLLVNKYAYEEEFDGLGITVSDEEVVDMVQGNNISPEIVQAFTNPETGQFDKDQIITYLQNLSAMPAQQQAAWYNFEGTLAPARLMLKFDNLFLQTNYVTQEEAKREYVQANKIAEVKYLYVPYYTVSDSSVTVTDAELQAYLKSHADQYQRELSRSLEYISFPIIASADDTAAVIEEINEIKGLLAQSKNDSLFARANSDAPTPFRTYTPDQLPASLNDTIKTMQDGDIIGPILANDRYTVYKLSKKAEGTTGYARASHILFKGEDETQAAKSAAKAEARKILAEIKRGASFAEMARIHGTDGTATRGGDLGWFGEGRMVEPFEKAVFDATKTGLLNDVVETDFGYHIIEVTAVKTNTTYKVATIEKEIIASDDTRNMAYRDADMFALSSENLEQFRANAAEKGLEIEEAKGVAPNARRFGGLSDARTIIIWLFNDGSVGKVSEVYELDSEYVVAAMTGEQPKGLVELSAVRDDITKKVKDEKKAAVIADQLKTKTGTLDEISDQMGADATVYTMSDLKLSANALTGVGNAPEAVGKAFALAAGERSDVVKADNGVVIVETVSITEAPEVADFSTFKDQLSQRRQSRISFSLSQAIREFAEIEDERYKFF</sequence>
<evidence type="ECO:0000256" key="1">
    <source>
        <dbReference type="ARBA" id="ARBA00004382"/>
    </source>
</evidence>
<gene>
    <name evidence="14" type="ORF">RT717_22640</name>
</gene>
<feature type="transmembrane region" description="Helical" evidence="12">
    <location>
        <begin position="12"/>
        <end position="32"/>
    </location>
</feature>
<organism evidence="14 15">
    <name type="scientific">Imperialibacter roseus</name>
    <dbReference type="NCBI Taxonomy" id="1324217"/>
    <lineage>
        <taxon>Bacteria</taxon>
        <taxon>Pseudomonadati</taxon>
        <taxon>Bacteroidota</taxon>
        <taxon>Cytophagia</taxon>
        <taxon>Cytophagales</taxon>
        <taxon>Flammeovirgaceae</taxon>
        <taxon>Imperialibacter</taxon>
    </lineage>
</organism>
<evidence type="ECO:0000259" key="13">
    <source>
        <dbReference type="PROSITE" id="PS50198"/>
    </source>
</evidence>
<name>A0ABZ0IMY9_9BACT</name>
<dbReference type="InterPro" id="IPR027304">
    <property type="entry name" value="Trigger_fact/SurA_dom_sf"/>
</dbReference>
<protein>
    <recommendedName>
        <fullName evidence="9">Periplasmic chaperone PpiD</fullName>
    </recommendedName>
    <alternativeName>
        <fullName evidence="10">Periplasmic folding chaperone</fullName>
    </alternativeName>
</protein>
<evidence type="ECO:0000256" key="7">
    <source>
        <dbReference type="ARBA" id="ARBA00023186"/>
    </source>
</evidence>
<dbReference type="Gene3D" id="3.10.50.40">
    <property type="match status" value="1"/>
</dbReference>